<dbReference type="GO" id="GO:0004672">
    <property type="term" value="F:protein kinase activity"/>
    <property type="evidence" value="ECO:0007669"/>
    <property type="project" value="InterPro"/>
</dbReference>
<sequence>MLGDDVWQQIKDSVALRVHKRICMHGIGEPLKCVKSIPELIIVIRDVMRCHRAILDHCSILHRDISPNNILVSRDNGTVRGMLIDFD</sequence>
<dbReference type="InterPro" id="IPR008266">
    <property type="entry name" value="Tyr_kinase_AS"/>
</dbReference>
<evidence type="ECO:0000313" key="2">
    <source>
        <dbReference type="EMBL" id="PIA14240.1"/>
    </source>
</evidence>
<dbReference type="Gene3D" id="1.10.510.10">
    <property type="entry name" value="Transferase(Phosphotransferase) domain 1"/>
    <property type="match status" value="1"/>
</dbReference>
<reference evidence="2 3" key="1">
    <citation type="journal article" date="2015" name="Genome Biol. Evol.">
        <title>Phylogenomic analyses indicate that early fungi evolved digesting cell walls of algal ancestors of land plants.</title>
        <authorList>
            <person name="Chang Y."/>
            <person name="Wang S."/>
            <person name="Sekimoto S."/>
            <person name="Aerts A.L."/>
            <person name="Choi C."/>
            <person name="Clum A."/>
            <person name="LaButti K.M."/>
            <person name="Lindquist E.A."/>
            <person name="Yee Ngan C."/>
            <person name="Ohm R.A."/>
            <person name="Salamov A.A."/>
            <person name="Grigoriev I.V."/>
            <person name="Spatafora J.W."/>
            <person name="Berbee M.L."/>
        </authorList>
    </citation>
    <scope>NUCLEOTIDE SEQUENCE [LARGE SCALE GENOMIC DNA]</scope>
    <source>
        <strain evidence="2 3">NRRL 1564</strain>
    </source>
</reference>
<name>A0A2G5B5H3_COERN</name>
<dbReference type="SUPFAM" id="SSF56112">
    <property type="entry name" value="Protein kinase-like (PK-like)"/>
    <property type="match status" value="1"/>
</dbReference>
<dbReference type="EMBL" id="KZ303520">
    <property type="protein sequence ID" value="PIA14240.1"/>
    <property type="molecule type" value="Genomic_DNA"/>
</dbReference>
<proteinExistence type="predicted"/>
<evidence type="ECO:0000313" key="3">
    <source>
        <dbReference type="Proteomes" id="UP000242474"/>
    </source>
</evidence>
<dbReference type="AlphaFoldDB" id="A0A2G5B5H3"/>
<organism evidence="2 3">
    <name type="scientific">Coemansia reversa (strain ATCC 12441 / NRRL 1564)</name>
    <dbReference type="NCBI Taxonomy" id="763665"/>
    <lineage>
        <taxon>Eukaryota</taxon>
        <taxon>Fungi</taxon>
        <taxon>Fungi incertae sedis</taxon>
        <taxon>Zoopagomycota</taxon>
        <taxon>Kickxellomycotina</taxon>
        <taxon>Kickxellomycetes</taxon>
        <taxon>Kickxellales</taxon>
        <taxon>Kickxellaceae</taxon>
        <taxon>Coemansia</taxon>
    </lineage>
</organism>
<feature type="non-terminal residue" evidence="2">
    <location>
        <position position="87"/>
    </location>
</feature>
<dbReference type="InterPro" id="IPR011009">
    <property type="entry name" value="Kinase-like_dom_sf"/>
</dbReference>
<gene>
    <name evidence="2" type="ORF">COEREDRAFT_47341</name>
</gene>
<feature type="domain" description="Protein kinase" evidence="1">
    <location>
        <begin position="1"/>
        <end position="87"/>
    </location>
</feature>
<dbReference type="PANTHER" id="PTHR38248">
    <property type="entry name" value="FUNK1 6"/>
    <property type="match status" value="1"/>
</dbReference>
<dbReference type="PROSITE" id="PS50011">
    <property type="entry name" value="PROTEIN_KINASE_DOM"/>
    <property type="match status" value="1"/>
</dbReference>
<keyword evidence="3" id="KW-1185">Reference proteome</keyword>
<dbReference type="PROSITE" id="PS00109">
    <property type="entry name" value="PROTEIN_KINASE_TYR"/>
    <property type="match status" value="1"/>
</dbReference>
<dbReference type="InterPro" id="IPR040976">
    <property type="entry name" value="Pkinase_fungal"/>
</dbReference>
<dbReference type="InterPro" id="IPR000719">
    <property type="entry name" value="Prot_kinase_dom"/>
</dbReference>
<dbReference type="Pfam" id="PF17667">
    <property type="entry name" value="Pkinase_fungal"/>
    <property type="match status" value="1"/>
</dbReference>
<dbReference type="GO" id="GO:0005524">
    <property type="term" value="F:ATP binding"/>
    <property type="evidence" value="ECO:0007669"/>
    <property type="project" value="InterPro"/>
</dbReference>
<dbReference type="PANTHER" id="PTHR38248:SF2">
    <property type="entry name" value="FUNK1 11"/>
    <property type="match status" value="1"/>
</dbReference>
<dbReference type="OrthoDB" id="5584477at2759"/>
<accession>A0A2G5B5H3</accession>
<protein>
    <recommendedName>
        <fullName evidence="1">Protein kinase domain-containing protein</fullName>
    </recommendedName>
</protein>
<evidence type="ECO:0000259" key="1">
    <source>
        <dbReference type="PROSITE" id="PS50011"/>
    </source>
</evidence>
<dbReference type="Proteomes" id="UP000242474">
    <property type="component" value="Unassembled WGS sequence"/>
</dbReference>